<dbReference type="EC" id="3.1.6.1" evidence="6"/>
<keyword evidence="2" id="KW-0479">Metal-binding</keyword>
<keyword evidence="4" id="KW-0106">Calcium</keyword>
<evidence type="ECO:0000256" key="1">
    <source>
        <dbReference type="ARBA" id="ARBA00008779"/>
    </source>
</evidence>
<evidence type="ECO:0000256" key="4">
    <source>
        <dbReference type="ARBA" id="ARBA00022837"/>
    </source>
</evidence>
<gene>
    <name evidence="6" type="primary">atsA_24</name>
    <name evidence="6" type="ORF">CA85_16390</name>
</gene>
<dbReference type="Gene3D" id="3.40.720.10">
    <property type="entry name" value="Alkaline Phosphatase, subunit A"/>
    <property type="match status" value="1"/>
</dbReference>
<dbReference type="CDD" id="cd16146">
    <property type="entry name" value="ARS_like"/>
    <property type="match status" value="1"/>
</dbReference>
<keyword evidence="7" id="KW-1185">Reference proteome</keyword>
<dbReference type="EMBL" id="SJPK01000003">
    <property type="protein sequence ID" value="TWT73172.1"/>
    <property type="molecule type" value="Genomic_DNA"/>
</dbReference>
<dbReference type="PROSITE" id="PS00523">
    <property type="entry name" value="SULFATASE_1"/>
    <property type="match status" value="1"/>
</dbReference>
<dbReference type="AlphaFoldDB" id="A0A5C5YHR4"/>
<evidence type="ECO:0000256" key="2">
    <source>
        <dbReference type="ARBA" id="ARBA00022723"/>
    </source>
</evidence>
<accession>A0A5C5YHR4</accession>
<dbReference type="Gene3D" id="2.60.120.260">
    <property type="entry name" value="Galactose-binding domain-like"/>
    <property type="match status" value="1"/>
</dbReference>
<reference evidence="6 7" key="1">
    <citation type="submission" date="2019-02" db="EMBL/GenBank/DDBJ databases">
        <title>Deep-cultivation of Planctomycetes and their phenomic and genomic characterization uncovers novel biology.</title>
        <authorList>
            <person name="Wiegand S."/>
            <person name="Jogler M."/>
            <person name="Boedeker C."/>
            <person name="Pinto D."/>
            <person name="Vollmers J."/>
            <person name="Rivas-Marin E."/>
            <person name="Kohn T."/>
            <person name="Peeters S.H."/>
            <person name="Heuer A."/>
            <person name="Rast P."/>
            <person name="Oberbeckmann S."/>
            <person name="Bunk B."/>
            <person name="Jeske O."/>
            <person name="Meyerdierks A."/>
            <person name="Storesund J.E."/>
            <person name="Kallscheuer N."/>
            <person name="Luecker S."/>
            <person name="Lage O.M."/>
            <person name="Pohl T."/>
            <person name="Merkel B.J."/>
            <person name="Hornburger P."/>
            <person name="Mueller R.-W."/>
            <person name="Bruemmer F."/>
            <person name="Labrenz M."/>
            <person name="Spormann A.M."/>
            <person name="Op Den Camp H."/>
            <person name="Overmann J."/>
            <person name="Amann R."/>
            <person name="Jetten M.S.M."/>
            <person name="Mascher T."/>
            <person name="Medema M.H."/>
            <person name="Devos D.P."/>
            <person name="Kaster A.-K."/>
            <person name="Ovreas L."/>
            <person name="Rohde M."/>
            <person name="Galperin M.Y."/>
            <person name="Jogler C."/>
        </authorList>
    </citation>
    <scope>NUCLEOTIDE SEQUENCE [LARGE SCALE GENOMIC DNA]</scope>
    <source>
        <strain evidence="6 7">CA85</strain>
    </source>
</reference>
<evidence type="ECO:0000313" key="6">
    <source>
        <dbReference type="EMBL" id="TWT73172.1"/>
    </source>
</evidence>
<evidence type="ECO:0000256" key="3">
    <source>
        <dbReference type="ARBA" id="ARBA00022801"/>
    </source>
</evidence>
<dbReference type="PANTHER" id="PTHR42693:SF53">
    <property type="entry name" value="ENDO-4-O-SULFATASE"/>
    <property type="match status" value="1"/>
</dbReference>
<dbReference type="Pfam" id="PF00884">
    <property type="entry name" value="Sulfatase"/>
    <property type="match status" value="1"/>
</dbReference>
<dbReference type="GO" id="GO:0004065">
    <property type="term" value="F:arylsulfatase activity"/>
    <property type="evidence" value="ECO:0007669"/>
    <property type="project" value="UniProtKB-EC"/>
</dbReference>
<proteinExistence type="inferred from homology"/>
<dbReference type="InterPro" id="IPR000917">
    <property type="entry name" value="Sulfatase_N"/>
</dbReference>
<dbReference type="OrthoDB" id="9783154at2"/>
<dbReference type="InterPro" id="IPR024607">
    <property type="entry name" value="Sulfatase_CS"/>
</dbReference>
<organism evidence="6 7">
    <name type="scientific">Allorhodopirellula solitaria</name>
    <dbReference type="NCBI Taxonomy" id="2527987"/>
    <lineage>
        <taxon>Bacteria</taxon>
        <taxon>Pseudomonadati</taxon>
        <taxon>Planctomycetota</taxon>
        <taxon>Planctomycetia</taxon>
        <taxon>Pirellulales</taxon>
        <taxon>Pirellulaceae</taxon>
        <taxon>Allorhodopirellula</taxon>
    </lineage>
</organism>
<dbReference type="PANTHER" id="PTHR42693">
    <property type="entry name" value="ARYLSULFATASE FAMILY MEMBER"/>
    <property type="match status" value="1"/>
</dbReference>
<feature type="domain" description="Sulfatase N-terminal" evidence="5">
    <location>
        <begin position="58"/>
        <end position="367"/>
    </location>
</feature>
<dbReference type="Proteomes" id="UP000318053">
    <property type="component" value="Unassembled WGS sequence"/>
</dbReference>
<evidence type="ECO:0000313" key="7">
    <source>
        <dbReference type="Proteomes" id="UP000318053"/>
    </source>
</evidence>
<keyword evidence="3 6" id="KW-0378">Hydrolase</keyword>
<comment type="caution">
    <text evidence="6">The sequence shown here is derived from an EMBL/GenBank/DDBJ whole genome shotgun (WGS) entry which is preliminary data.</text>
</comment>
<protein>
    <submittedName>
        <fullName evidence="6">Arylsulfatase</fullName>
        <ecNumber evidence="6">3.1.6.1</ecNumber>
    </submittedName>
</protein>
<dbReference type="InterPro" id="IPR017850">
    <property type="entry name" value="Alkaline_phosphatase_core_sf"/>
</dbReference>
<dbReference type="GO" id="GO:0046872">
    <property type="term" value="F:metal ion binding"/>
    <property type="evidence" value="ECO:0007669"/>
    <property type="project" value="UniProtKB-KW"/>
</dbReference>
<dbReference type="InterPro" id="IPR050738">
    <property type="entry name" value="Sulfatase"/>
</dbReference>
<sequence>MIPLSAQPNRATGWTDCRRRGPRPVRHRLTTLVLASFAILLPPTIESTSLHAESSASPNVIVILADDQGWGDLSLHGNPNLSTPRIDSLARDGAQLENFYVCAVCSPTRAEFLTGRYHTRMGVYSTSSGGERFDADERTIADLFDEAGYATAAYGKWHSGMQWPYHPNARGFEDYYGFCSGHWGNYFDPMLEHNGRIVQGNGFLPDDLTQRTIDFIGNHRDRPFFVYLALNTPHSPMQVPQAYWDRFADREIVPDPVAANAERQDDAHTRAALAMCENIDDNVGRLLDHLDETGQAEDTIIVYFSDNGPNGWRYNGGMRGRKGATTEGGLRSPCLIRYPNGIATGTKVQPICAAIDLLPTLSEFAGINWRAEQLPGKPVDGVSLVDRLTGAAVEASASSRLLFSYWRNRLTVRSERFRYHSDGRLFDIAEERGETTDLRDSHPSIAKRLDKQLTAWKASWPETGDEINRPFPIGHPEATWTQLPARDAEFRGTIERSNRFPNCTYLKNWTDTDSEITWDVDVLGSGSYEVQMYYACPSQELGSTVELSLGEQSILAKIERAVESPLIGAEEDRVPRQESYVRRWEPMTLGVIELTPGRAKLRLRAKKVVGAQVAEMRLLMFRRLE</sequence>
<comment type="similarity">
    <text evidence="1">Belongs to the sulfatase family.</text>
</comment>
<evidence type="ECO:0000259" key="5">
    <source>
        <dbReference type="Pfam" id="PF00884"/>
    </source>
</evidence>
<dbReference type="SUPFAM" id="SSF53649">
    <property type="entry name" value="Alkaline phosphatase-like"/>
    <property type="match status" value="1"/>
</dbReference>
<dbReference type="RefSeq" id="WP_146390734.1">
    <property type="nucleotide sequence ID" value="NZ_SJPK01000003.1"/>
</dbReference>
<name>A0A5C5YHR4_9BACT</name>